<dbReference type="EMBL" id="JACVVK020000066">
    <property type="protein sequence ID" value="KAK7496511.1"/>
    <property type="molecule type" value="Genomic_DNA"/>
</dbReference>
<feature type="chain" id="PRO_5044809292" evidence="1">
    <location>
        <begin position="16"/>
        <end position="189"/>
    </location>
</feature>
<accession>A0ABD0LAB3</accession>
<comment type="caution">
    <text evidence="2">The sequence shown here is derived from an EMBL/GenBank/DDBJ whole genome shotgun (WGS) entry which is preliminary data.</text>
</comment>
<gene>
    <name evidence="2" type="ORF">BaRGS_00012163</name>
</gene>
<organism evidence="2 3">
    <name type="scientific">Batillaria attramentaria</name>
    <dbReference type="NCBI Taxonomy" id="370345"/>
    <lineage>
        <taxon>Eukaryota</taxon>
        <taxon>Metazoa</taxon>
        <taxon>Spiralia</taxon>
        <taxon>Lophotrochozoa</taxon>
        <taxon>Mollusca</taxon>
        <taxon>Gastropoda</taxon>
        <taxon>Caenogastropoda</taxon>
        <taxon>Sorbeoconcha</taxon>
        <taxon>Cerithioidea</taxon>
        <taxon>Batillariidae</taxon>
        <taxon>Batillaria</taxon>
    </lineage>
</organism>
<evidence type="ECO:0000256" key="1">
    <source>
        <dbReference type="SAM" id="SignalP"/>
    </source>
</evidence>
<sequence length="189" mass="21232">MSVHLYSFLIPLICGLNTLESAQNLVPDRSKYYIETPHSAILCGLLVKSGTNQHHVISRGQELVGYTVTSHHRYMRKQSRLVLDATMPKVLHSDQKKDHIHCKVHFQEKQATQLALILGWIAPRLSLLEGSKVAMSRRGAGLGQIIHADHSGNSHLTMVNTTPMQHLSVRNRTLIMEQASNIQTLKTFL</sequence>
<reference evidence="2 3" key="1">
    <citation type="journal article" date="2023" name="Sci. Data">
        <title>Genome assembly of the Korean intertidal mud-creeper Batillaria attramentaria.</title>
        <authorList>
            <person name="Patra A.K."/>
            <person name="Ho P.T."/>
            <person name="Jun S."/>
            <person name="Lee S.J."/>
            <person name="Kim Y."/>
            <person name="Won Y.J."/>
        </authorList>
    </citation>
    <scope>NUCLEOTIDE SEQUENCE [LARGE SCALE GENOMIC DNA]</scope>
    <source>
        <strain evidence="2">Wonlab-2016</strain>
    </source>
</reference>
<protein>
    <submittedName>
        <fullName evidence="2">Uncharacterized protein</fullName>
    </submittedName>
</protein>
<dbReference type="AlphaFoldDB" id="A0ABD0LAB3"/>
<evidence type="ECO:0000313" key="3">
    <source>
        <dbReference type="Proteomes" id="UP001519460"/>
    </source>
</evidence>
<dbReference type="Proteomes" id="UP001519460">
    <property type="component" value="Unassembled WGS sequence"/>
</dbReference>
<proteinExistence type="predicted"/>
<keyword evidence="3" id="KW-1185">Reference proteome</keyword>
<evidence type="ECO:0000313" key="2">
    <source>
        <dbReference type="EMBL" id="KAK7496511.1"/>
    </source>
</evidence>
<feature type="signal peptide" evidence="1">
    <location>
        <begin position="1"/>
        <end position="15"/>
    </location>
</feature>
<name>A0ABD0LAB3_9CAEN</name>
<keyword evidence="1" id="KW-0732">Signal</keyword>